<evidence type="ECO:0000313" key="1">
    <source>
        <dbReference type="EMBL" id="RVD79478.1"/>
    </source>
</evidence>
<protein>
    <submittedName>
        <fullName evidence="1">Uncharacterized protein</fullName>
    </submittedName>
</protein>
<dbReference type="RefSeq" id="WP_127646725.1">
    <property type="nucleotide sequence ID" value="NZ_MKWS01000001.1"/>
</dbReference>
<organism evidence="1 2">
    <name type="scientific">Pseudomonas koreensis</name>
    <dbReference type="NCBI Taxonomy" id="198620"/>
    <lineage>
        <taxon>Bacteria</taxon>
        <taxon>Pseudomonadati</taxon>
        <taxon>Pseudomonadota</taxon>
        <taxon>Gammaproteobacteria</taxon>
        <taxon>Pseudomonadales</taxon>
        <taxon>Pseudomonadaceae</taxon>
        <taxon>Pseudomonas</taxon>
    </lineage>
</organism>
<sequence>MSRLLPRNKLEELSVQADAERLMLSDLAATREKFSVTPQDVLNELSLLIAEDYLLGTLTYEFCDSVMNGIINAIVEVAMTNAMPQPAFSLYQAFDAGEWIRSDDPPGTDPSEKYTRPAVQEILRTYRESLLR</sequence>
<reference evidence="1 2" key="1">
    <citation type="submission" date="2016-10" db="EMBL/GenBank/DDBJ databases">
        <title>Search of new enzymes for the oxidation of sulfur compounds.</title>
        <authorList>
            <person name="Novo A."/>
            <person name="Moreira I.S."/>
            <person name="Castro P.M."/>
        </authorList>
    </citation>
    <scope>NUCLEOTIDE SEQUENCE [LARGE SCALE GENOMIC DNA]</scope>
    <source>
        <strain evidence="1 2">A9</strain>
    </source>
</reference>
<accession>A0AA94EST6</accession>
<gene>
    <name evidence="1" type="ORF">A9HBioS_0002</name>
</gene>
<comment type="caution">
    <text evidence="1">The sequence shown here is derived from an EMBL/GenBank/DDBJ whole genome shotgun (WGS) entry which is preliminary data.</text>
</comment>
<name>A0AA94EST6_9PSED</name>
<dbReference type="AlphaFoldDB" id="A0AA94EST6"/>
<evidence type="ECO:0000313" key="2">
    <source>
        <dbReference type="Proteomes" id="UP000288002"/>
    </source>
</evidence>
<dbReference type="EMBL" id="MKWS01000001">
    <property type="protein sequence ID" value="RVD79478.1"/>
    <property type="molecule type" value="Genomic_DNA"/>
</dbReference>
<proteinExistence type="predicted"/>
<dbReference type="Proteomes" id="UP000288002">
    <property type="component" value="Unassembled WGS sequence"/>
</dbReference>